<dbReference type="SUPFAM" id="SSF53383">
    <property type="entry name" value="PLP-dependent transferases"/>
    <property type="match status" value="1"/>
</dbReference>
<dbReference type="Gene3D" id="3.40.640.10">
    <property type="entry name" value="Type I PLP-dependent aspartate aminotransferase-like (Major domain)"/>
    <property type="match status" value="1"/>
</dbReference>
<dbReference type="InterPro" id="IPR050596">
    <property type="entry name" value="AspAT/PAT-like"/>
</dbReference>
<protein>
    <recommendedName>
        <fullName evidence="6">Aminotransferase</fullName>
        <ecNumber evidence="6">2.6.1.-</ecNumber>
    </recommendedName>
</protein>
<accession>A0ABW2R7V1</accession>
<evidence type="ECO:0000256" key="4">
    <source>
        <dbReference type="ARBA" id="ARBA00022679"/>
    </source>
</evidence>
<evidence type="ECO:0000256" key="3">
    <source>
        <dbReference type="ARBA" id="ARBA00022576"/>
    </source>
</evidence>
<evidence type="ECO:0000259" key="7">
    <source>
        <dbReference type="Pfam" id="PF00155"/>
    </source>
</evidence>
<dbReference type="PROSITE" id="PS00105">
    <property type="entry name" value="AA_TRANSFER_CLASS_1"/>
    <property type="match status" value="1"/>
</dbReference>
<dbReference type="NCBIfam" id="NF004770">
    <property type="entry name" value="PRK06108.1"/>
    <property type="match status" value="1"/>
</dbReference>
<gene>
    <name evidence="8" type="ORF">ACFQNJ_06440</name>
</gene>
<dbReference type="GO" id="GO:0008483">
    <property type="term" value="F:transaminase activity"/>
    <property type="evidence" value="ECO:0007669"/>
    <property type="project" value="UniProtKB-KW"/>
</dbReference>
<dbReference type="InterPro" id="IPR004838">
    <property type="entry name" value="NHTrfase_class1_PyrdxlP-BS"/>
</dbReference>
<comment type="cofactor">
    <cofactor evidence="1 6">
        <name>pyridoxal 5'-phosphate</name>
        <dbReference type="ChEBI" id="CHEBI:597326"/>
    </cofactor>
</comment>
<dbReference type="Gene3D" id="3.90.1150.10">
    <property type="entry name" value="Aspartate Aminotransferase, domain 1"/>
    <property type="match status" value="1"/>
</dbReference>
<dbReference type="InterPro" id="IPR015422">
    <property type="entry name" value="PyrdxlP-dep_Trfase_small"/>
</dbReference>
<comment type="similarity">
    <text evidence="2 6">Belongs to the class-I pyridoxal-phosphate-dependent aminotransferase family.</text>
</comment>
<evidence type="ECO:0000256" key="2">
    <source>
        <dbReference type="ARBA" id="ARBA00007441"/>
    </source>
</evidence>
<dbReference type="InterPro" id="IPR015421">
    <property type="entry name" value="PyrdxlP-dep_Trfase_major"/>
</dbReference>
<dbReference type="EMBL" id="JBHTBX010000003">
    <property type="protein sequence ID" value="MFC7434147.1"/>
    <property type="molecule type" value="Genomic_DNA"/>
</dbReference>
<dbReference type="EC" id="2.6.1.-" evidence="6"/>
<keyword evidence="9" id="KW-1185">Reference proteome</keyword>
<keyword evidence="5" id="KW-0663">Pyridoxal phosphate</keyword>
<reference evidence="9" key="1">
    <citation type="journal article" date="2019" name="Int. J. Syst. Evol. Microbiol.">
        <title>The Global Catalogue of Microorganisms (GCM) 10K type strain sequencing project: providing services to taxonomists for standard genome sequencing and annotation.</title>
        <authorList>
            <consortium name="The Broad Institute Genomics Platform"/>
            <consortium name="The Broad Institute Genome Sequencing Center for Infectious Disease"/>
            <person name="Wu L."/>
            <person name="Ma J."/>
        </authorList>
    </citation>
    <scope>NUCLEOTIDE SEQUENCE [LARGE SCALE GENOMIC DNA]</scope>
    <source>
        <strain evidence="9">CCUG 54518</strain>
    </source>
</reference>
<evidence type="ECO:0000313" key="9">
    <source>
        <dbReference type="Proteomes" id="UP001596495"/>
    </source>
</evidence>
<proteinExistence type="inferred from homology"/>
<dbReference type="PANTHER" id="PTHR46383">
    <property type="entry name" value="ASPARTATE AMINOTRANSFERASE"/>
    <property type="match status" value="1"/>
</dbReference>
<dbReference type="Pfam" id="PF00155">
    <property type="entry name" value="Aminotran_1_2"/>
    <property type="match status" value="1"/>
</dbReference>
<comment type="caution">
    <text evidence="8">The sequence shown here is derived from an EMBL/GenBank/DDBJ whole genome shotgun (WGS) entry which is preliminary data.</text>
</comment>
<organism evidence="8 9">
    <name type="scientific">Hydrogenophaga bisanensis</name>
    <dbReference type="NCBI Taxonomy" id="439611"/>
    <lineage>
        <taxon>Bacteria</taxon>
        <taxon>Pseudomonadati</taxon>
        <taxon>Pseudomonadota</taxon>
        <taxon>Betaproteobacteria</taxon>
        <taxon>Burkholderiales</taxon>
        <taxon>Comamonadaceae</taxon>
        <taxon>Hydrogenophaga</taxon>
    </lineage>
</organism>
<evidence type="ECO:0000256" key="1">
    <source>
        <dbReference type="ARBA" id="ARBA00001933"/>
    </source>
</evidence>
<evidence type="ECO:0000256" key="5">
    <source>
        <dbReference type="ARBA" id="ARBA00022898"/>
    </source>
</evidence>
<feature type="domain" description="Aminotransferase class I/classII large" evidence="7">
    <location>
        <begin position="35"/>
        <end position="386"/>
    </location>
</feature>
<keyword evidence="4 6" id="KW-0808">Transferase</keyword>
<keyword evidence="3 6" id="KW-0032">Aminotransferase</keyword>
<name>A0ABW2R7V1_9BURK</name>
<evidence type="ECO:0000256" key="6">
    <source>
        <dbReference type="RuleBase" id="RU000481"/>
    </source>
</evidence>
<sequence>MRAVVASLEESRIREVANEGMGRDGVLRFWFGESDEVTPEAIREAAIASLQAGETFYAHNLGLPELRHAIAGYTHTLHPVQTTDHWFDRIAVTSGGVNGLMLACQALLEAGDEVVAVTPVWPNLVAQPAIMGARVRHLPLTARPVGAGAWSLDLTALLAAITPATRLLVLNAPNNPTGWTLSRQEQQIILDHCRRTGTWILSDEVYERLYYADDTANGAAPSFLDIAAPEDRLIVAHSFSKSFLMTGWRLGWLVLPPTLTHAVGKLIEFNTSCAPVFVQRGAIAALRHADEVTPALVAHLRQCRDTLLPLLQGVPGVTVANPKGGMYAFFHLAGHDDCLLTAKRLVREAGLGLAPGSAFGAEAAGWLRWCFASRDPGRLEAGVQRLAGWLSAA</sequence>
<dbReference type="RefSeq" id="WP_382255100.1">
    <property type="nucleotide sequence ID" value="NZ_JBHTBX010000003.1"/>
</dbReference>
<dbReference type="CDD" id="cd00609">
    <property type="entry name" value="AAT_like"/>
    <property type="match status" value="1"/>
</dbReference>
<dbReference type="InterPro" id="IPR004839">
    <property type="entry name" value="Aminotransferase_I/II_large"/>
</dbReference>
<dbReference type="Proteomes" id="UP001596495">
    <property type="component" value="Unassembled WGS sequence"/>
</dbReference>
<dbReference type="InterPro" id="IPR015424">
    <property type="entry name" value="PyrdxlP-dep_Trfase"/>
</dbReference>
<evidence type="ECO:0000313" key="8">
    <source>
        <dbReference type="EMBL" id="MFC7434147.1"/>
    </source>
</evidence>